<feature type="domain" description="Trafficking protein particle complex subunit 13 N-terminal" evidence="2">
    <location>
        <begin position="9"/>
        <end position="190"/>
    </location>
</feature>
<dbReference type="STRING" id="945553.A0A0D2P8J3"/>
<evidence type="ECO:0000313" key="5">
    <source>
        <dbReference type="Proteomes" id="UP000054270"/>
    </source>
</evidence>
<feature type="compositionally biased region" description="Polar residues" evidence="1">
    <location>
        <begin position="350"/>
        <end position="364"/>
    </location>
</feature>
<evidence type="ECO:0000313" key="4">
    <source>
        <dbReference type="EMBL" id="KJA27304.1"/>
    </source>
</evidence>
<dbReference type="InterPro" id="IPR055429">
    <property type="entry name" value="TRAPPC13_M"/>
</dbReference>
<dbReference type="OrthoDB" id="10250284at2759"/>
<dbReference type="AlphaFoldDB" id="A0A0D2P8J3"/>
<feature type="region of interest" description="Disordered" evidence="1">
    <location>
        <begin position="328"/>
        <end position="384"/>
    </location>
</feature>
<dbReference type="InterPro" id="IPR055427">
    <property type="entry name" value="TRAPPC13_N"/>
</dbReference>
<dbReference type="InterPro" id="IPR010378">
    <property type="entry name" value="TRAPPC13"/>
</dbReference>
<dbReference type="GO" id="GO:1990072">
    <property type="term" value="C:TRAPPIII protein complex"/>
    <property type="evidence" value="ECO:0007669"/>
    <property type="project" value="TreeGrafter"/>
</dbReference>
<feature type="domain" description="Trafficking protein particle complex subunit 13 middle" evidence="3">
    <location>
        <begin position="194"/>
        <end position="330"/>
    </location>
</feature>
<reference evidence="5" key="1">
    <citation type="submission" date="2014-04" db="EMBL/GenBank/DDBJ databases">
        <title>Evolutionary Origins and Diversification of the Mycorrhizal Mutualists.</title>
        <authorList>
            <consortium name="DOE Joint Genome Institute"/>
            <consortium name="Mycorrhizal Genomics Consortium"/>
            <person name="Kohler A."/>
            <person name="Kuo A."/>
            <person name="Nagy L.G."/>
            <person name="Floudas D."/>
            <person name="Copeland A."/>
            <person name="Barry K.W."/>
            <person name="Cichocki N."/>
            <person name="Veneault-Fourrey C."/>
            <person name="LaButti K."/>
            <person name="Lindquist E.A."/>
            <person name="Lipzen A."/>
            <person name="Lundell T."/>
            <person name="Morin E."/>
            <person name="Murat C."/>
            <person name="Riley R."/>
            <person name="Ohm R."/>
            <person name="Sun H."/>
            <person name="Tunlid A."/>
            <person name="Henrissat B."/>
            <person name="Grigoriev I.V."/>
            <person name="Hibbett D.S."/>
            <person name="Martin F."/>
        </authorList>
    </citation>
    <scope>NUCLEOTIDE SEQUENCE [LARGE SCALE GENOMIC DNA]</scope>
    <source>
        <strain evidence="5">FD-334 SS-4</strain>
    </source>
</reference>
<dbReference type="PANTHER" id="PTHR13134:SF3">
    <property type="entry name" value="TRAFFICKING PROTEIN PARTICLE COMPLEX SUBUNIT 13"/>
    <property type="match status" value="1"/>
</dbReference>
<protein>
    <recommendedName>
        <fullName evidence="6">DUF974-domain-containing protein</fullName>
    </recommendedName>
</protein>
<evidence type="ECO:0008006" key="6">
    <source>
        <dbReference type="Google" id="ProtNLM"/>
    </source>
</evidence>
<dbReference type="OMA" id="AWEPFYS"/>
<dbReference type="Pfam" id="PF06159">
    <property type="entry name" value="TRAPPC13_N"/>
    <property type="match status" value="1"/>
</dbReference>
<dbReference type="Pfam" id="PF23647">
    <property type="entry name" value="TRAPPC13_M"/>
    <property type="match status" value="1"/>
</dbReference>
<proteinExistence type="predicted"/>
<evidence type="ECO:0000259" key="2">
    <source>
        <dbReference type="Pfam" id="PF06159"/>
    </source>
</evidence>
<accession>A0A0D2P8J3</accession>
<dbReference type="Proteomes" id="UP000054270">
    <property type="component" value="Unassembled WGS sequence"/>
</dbReference>
<name>A0A0D2P8J3_HYPSF</name>
<dbReference type="PANTHER" id="PTHR13134">
    <property type="entry name" value="TRAFFICKING PROTEIN PARTICLE COMPLEX SUBUNIT 13"/>
    <property type="match status" value="1"/>
</dbReference>
<gene>
    <name evidence="4" type="ORF">HYPSUDRAFT_35151</name>
</gene>
<organism evidence="4 5">
    <name type="scientific">Hypholoma sublateritium (strain FD-334 SS-4)</name>
    <dbReference type="NCBI Taxonomy" id="945553"/>
    <lineage>
        <taxon>Eukaryota</taxon>
        <taxon>Fungi</taxon>
        <taxon>Dikarya</taxon>
        <taxon>Basidiomycota</taxon>
        <taxon>Agaricomycotina</taxon>
        <taxon>Agaricomycetes</taxon>
        <taxon>Agaricomycetidae</taxon>
        <taxon>Agaricales</taxon>
        <taxon>Agaricineae</taxon>
        <taxon>Strophariaceae</taxon>
        <taxon>Hypholoma</taxon>
    </lineage>
</organism>
<keyword evidence="5" id="KW-1185">Reference proteome</keyword>
<dbReference type="EMBL" id="KN817524">
    <property type="protein sequence ID" value="KJA27304.1"/>
    <property type="molecule type" value="Genomic_DNA"/>
</dbReference>
<evidence type="ECO:0000259" key="3">
    <source>
        <dbReference type="Pfam" id="PF23647"/>
    </source>
</evidence>
<sequence>MAAIDGPAHLLSLKVMRVSRPELASAWQPFYSSSPSFSAHSSASILSLQGTSPLLGHPKTLRDLTHASEFLTLPSSFGSIQLGETFSSCLCVNNETEAEIEVAQARVEMQTVTTKVVLFEMEMEGAGNMLRGGDTIERVVHHEIKELGQHVLACTVTYRLPPNSRPVPGASEDATDPSLQTFRKFYKFAVANPLAVKTKVHVPRSPTALLCATEREKIFLEVHIQNLTQHAIYFERMRLECTDAWKALDSNFLPGDDRAETSIFSGSMALLQPQDMRQYVYVLLPKNQELTPIVHAPGSIIPLGRLDISWRSSFGEPGRLLTSTLSRRIPLTPAPQPASALPPHLKRTMAGSTPSRPGSPSVGQPSRTGTPPPVPRPGSPATNRASISSVMLPQSPHQPSTLPTNQLPDLEAQLIVRHIPRESLVVEREFPIAFTVILTSSTPVAGKGHMRRKVKVAIQHIRPRKVQPLVVTSPTVPEAFSPRMPSSGFSTPSSSTTTFNYALAHQKILAVSSQPPIRDVINELDLSDDNTSILPRPYFEGADELKSSTAAGVSFVGPSTTTLPAIELNFANAQNKGEGTPKVQAFQEFELPFIALRKGFSTIGGLRILLIEDHLLESVEEEEDDRKTKPRRATTLKEYDIIGEVWVSA</sequence>
<evidence type="ECO:0000256" key="1">
    <source>
        <dbReference type="SAM" id="MobiDB-lite"/>
    </source>
</evidence>